<evidence type="ECO:0008006" key="3">
    <source>
        <dbReference type="Google" id="ProtNLM"/>
    </source>
</evidence>
<dbReference type="Proteomes" id="UP000660729">
    <property type="component" value="Unassembled WGS sequence"/>
</dbReference>
<name>A0A8H6RCN3_9PEZI</name>
<dbReference type="SUPFAM" id="SSF51316">
    <property type="entry name" value="Mss4-like"/>
    <property type="match status" value="1"/>
</dbReference>
<protein>
    <recommendedName>
        <fullName evidence="3">CENP-V/GFA domain-containing protein</fullName>
    </recommendedName>
</protein>
<keyword evidence="2" id="KW-1185">Reference proteome</keyword>
<comment type="caution">
    <text evidence="1">The sequence shown here is derived from an EMBL/GenBank/DDBJ whole genome shotgun (WGS) entry which is preliminary data.</text>
</comment>
<dbReference type="Gene3D" id="3.90.1590.10">
    <property type="entry name" value="glutathione-dependent formaldehyde- activating enzyme (gfa)"/>
    <property type="match status" value="1"/>
</dbReference>
<gene>
    <name evidence="1" type="ORF">HII31_10290</name>
</gene>
<dbReference type="InterPro" id="IPR011057">
    <property type="entry name" value="Mss4-like_sf"/>
</dbReference>
<dbReference type="OrthoDB" id="5422068at2759"/>
<evidence type="ECO:0000313" key="1">
    <source>
        <dbReference type="EMBL" id="KAF7188628.1"/>
    </source>
</evidence>
<evidence type="ECO:0000313" key="2">
    <source>
        <dbReference type="Proteomes" id="UP000660729"/>
    </source>
</evidence>
<reference evidence="1" key="1">
    <citation type="submission" date="2020-04" db="EMBL/GenBank/DDBJ databases">
        <title>Draft genome resource of the tomato pathogen Pseudocercospora fuligena.</title>
        <authorList>
            <person name="Zaccaron A."/>
        </authorList>
    </citation>
    <scope>NUCLEOTIDE SEQUENCE</scope>
    <source>
        <strain evidence="1">PF001</strain>
    </source>
</reference>
<organism evidence="1 2">
    <name type="scientific">Pseudocercospora fuligena</name>
    <dbReference type="NCBI Taxonomy" id="685502"/>
    <lineage>
        <taxon>Eukaryota</taxon>
        <taxon>Fungi</taxon>
        <taxon>Dikarya</taxon>
        <taxon>Ascomycota</taxon>
        <taxon>Pezizomycotina</taxon>
        <taxon>Dothideomycetes</taxon>
        <taxon>Dothideomycetidae</taxon>
        <taxon>Mycosphaerellales</taxon>
        <taxon>Mycosphaerellaceae</taxon>
        <taxon>Pseudocercospora</taxon>
    </lineage>
</organism>
<accession>A0A8H6RCN3</accession>
<sequence>MQLIRYKITVPEFEARSPCPYRNAGADIGDLRIPMSVICHCPDCRRATGAVPAKAIITETRTVEVSLASRDSAAEAQGPLGVDETRKFMPADEVFDFRNTELGKTFLAVFKSSPKRSRWFCSRCGTPIGYSVDPGTNKRRMVFFFRLMHLPGVIPPEWGWPKMLDIWLGTIDSSTLEEPWMAPERMLWCEKGIDWVMQYASDGAGGIPMHPLTKIDIVVAKDAAEGPSRLGGVQ</sequence>
<proteinExistence type="predicted"/>
<dbReference type="EMBL" id="JABCIY010000209">
    <property type="protein sequence ID" value="KAF7188628.1"/>
    <property type="molecule type" value="Genomic_DNA"/>
</dbReference>
<dbReference type="AlphaFoldDB" id="A0A8H6RCN3"/>